<protein>
    <submittedName>
        <fullName evidence="3">Peptidoglycan-binding LysM</fullName>
    </submittedName>
</protein>
<keyword evidence="1" id="KW-0732">Signal</keyword>
<evidence type="ECO:0000313" key="4">
    <source>
        <dbReference type="Proteomes" id="UP000054893"/>
    </source>
</evidence>
<dbReference type="EMBL" id="FCOC02000009">
    <property type="protein sequence ID" value="SAL34643.1"/>
    <property type="molecule type" value="Genomic_DNA"/>
</dbReference>
<dbReference type="AlphaFoldDB" id="A0A158GRT9"/>
<proteinExistence type="predicted"/>
<accession>A0A158GRT9</accession>
<dbReference type="OrthoDB" id="9813091at2"/>
<gene>
    <name evidence="3" type="ORF">AWB64_03381</name>
</gene>
<dbReference type="InterPro" id="IPR013783">
    <property type="entry name" value="Ig-like_fold"/>
</dbReference>
<feature type="chain" id="PRO_5007810467" evidence="1">
    <location>
        <begin position="27"/>
        <end position="454"/>
    </location>
</feature>
<reference evidence="3 4" key="1">
    <citation type="submission" date="2016-01" db="EMBL/GenBank/DDBJ databases">
        <authorList>
            <person name="Oliw E.H."/>
        </authorList>
    </citation>
    <scope>NUCLEOTIDE SEQUENCE [LARGE SCALE GENOMIC DNA]</scope>
    <source>
        <strain evidence="3">LMG 22029</strain>
    </source>
</reference>
<dbReference type="Gene3D" id="2.60.120.1440">
    <property type="match status" value="1"/>
</dbReference>
<dbReference type="PROSITE" id="PS51782">
    <property type="entry name" value="LYSM"/>
    <property type="match status" value="1"/>
</dbReference>
<dbReference type="Pfam" id="PF04773">
    <property type="entry name" value="FecR"/>
    <property type="match status" value="1"/>
</dbReference>
<feature type="domain" description="LysM" evidence="2">
    <location>
        <begin position="34"/>
        <end position="81"/>
    </location>
</feature>
<organism evidence="3 4">
    <name type="scientific">Caballeronia sordidicola</name>
    <name type="common">Burkholderia sordidicola</name>
    <dbReference type="NCBI Taxonomy" id="196367"/>
    <lineage>
        <taxon>Bacteria</taxon>
        <taxon>Pseudomonadati</taxon>
        <taxon>Pseudomonadota</taxon>
        <taxon>Betaproteobacteria</taxon>
        <taxon>Burkholderiales</taxon>
        <taxon>Burkholderiaceae</taxon>
        <taxon>Caballeronia</taxon>
    </lineage>
</organism>
<evidence type="ECO:0000259" key="2">
    <source>
        <dbReference type="PROSITE" id="PS51782"/>
    </source>
</evidence>
<evidence type="ECO:0000313" key="3">
    <source>
        <dbReference type="EMBL" id="SAL34643.1"/>
    </source>
</evidence>
<name>A0A158GRT9_CABSO</name>
<dbReference type="InterPro" id="IPR018392">
    <property type="entry name" value="LysM"/>
</dbReference>
<evidence type="ECO:0000256" key="1">
    <source>
        <dbReference type="SAM" id="SignalP"/>
    </source>
</evidence>
<dbReference type="Gene3D" id="2.60.40.10">
    <property type="entry name" value="Immunoglobulins"/>
    <property type="match status" value="1"/>
</dbReference>
<dbReference type="RefSeq" id="WP_060856513.1">
    <property type="nucleotide sequence ID" value="NZ_FCOC02000009.1"/>
</dbReference>
<dbReference type="PANTHER" id="PTHR38731:SF1">
    <property type="entry name" value="FECR PROTEIN DOMAIN-CONTAINING PROTEIN"/>
    <property type="match status" value="1"/>
</dbReference>
<dbReference type="Proteomes" id="UP000054893">
    <property type="component" value="Unassembled WGS sequence"/>
</dbReference>
<feature type="signal peptide" evidence="1">
    <location>
        <begin position="1"/>
        <end position="26"/>
    </location>
</feature>
<dbReference type="Gene3D" id="3.10.350.10">
    <property type="entry name" value="LysM domain"/>
    <property type="match status" value="1"/>
</dbReference>
<dbReference type="PANTHER" id="PTHR38731">
    <property type="entry name" value="LIPL45-RELATED LIPOPROTEIN-RELATED"/>
    <property type="match status" value="1"/>
</dbReference>
<dbReference type="Pfam" id="PF01476">
    <property type="entry name" value="LysM"/>
    <property type="match status" value="1"/>
</dbReference>
<dbReference type="InterPro" id="IPR006860">
    <property type="entry name" value="FecR"/>
</dbReference>
<dbReference type="PIRSF" id="PIRSF029644">
    <property type="entry name" value="UCP029644"/>
    <property type="match status" value="1"/>
</dbReference>
<dbReference type="InterPro" id="IPR036779">
    <property type="entry name" value="LysM_dom_sf"/>
</dbReference>
<dbReference type="InterPro" id="IPR016930">
    <property type="entry name" value="UCP029644"/>
</dbReference>
<dbReference type="CDD" id="cd00118">
    <property type="entry name" value="LysM"/>
    <property type="match status" value="1"/>
</dbReference>
<sequence>MNGFSQTGRAAAMVSAIVLCVHPAHAKRMPPDITPYVVQSDDSLYTLADRYMESPDDWRLLRDLNYVANPRRLQVNSRLAMPTARLRQVSLTARVEAVRGSVEKSTAPGVPFIPVGAGALLQEGDEVRTGRDAFVSMTLPDGSHVVLPSSSRIRIARLRKTLLTGAVERRFDLKQGEVTTDVTPLRNPRDSFRVTSPSVVAGVRGTRFRVNYLAQQDATTVEVLAGKIGVDSSPDGSATPQPLPGDAETVVVAGYGNVTLTGATAGAPVPLLGAPDIVEPDRLQRFAQVEFDLTPVDGASAYRTEIAADAGFLDLLRDQRSTGRHVAFDDIPDGNYFVRVSATDRQGIDGLPQVFTFIRRVDTTNPSAAPTESGGYAFRWHVDSASPGARYRFVLSTHADLSAPLVDLLDVAGGAMSVAHLAPGTYYWSIGVDVFENGRVVSVPGEIHSFNQTR</sequence>